<evidence type="ECO:0000313" key="3">
    <source>
        <dbReference type="Proteomes" id="UP001337305"/>
    </source>
</evidence>
<sequence>MSLINKIRLKSFWILDSLEGGHLKKDLNDIKQSFKIKSFSQLQKRNAPILKELLDTAVNSSKFYNQYKYYKTLDDFPIVDKSIIKQDLDLINIIPKTSTGLHKVSSSGSTGTPFQIYQTKRKKRRNKADVIYFANSVGFTIGDQLLFIRLWVEKYKKSFLLRKLMNIIQIDVEADLTDSKIEKLISKIKNDNQPKGFIGYPTGFEKICKYLDKVKSLPLECNVKSIIATSESLYDVVRKKMEYYFKAPVVSRYSNEENGIISQQMINDKHFTINWASFYIEIFDINEDKPAKPGELGRIIVTDLYNLATPLIRYDTGDLGKLCNFDNDNIPKFEIVTGRIKDVLYNTEGEIVNPFIVYNGLTPFPELNQFQIIQKSKKKYILKINIDSEFTREQELLAYYNSYLGDDANISVEYVDEIPVLSSGKRRVIINLDKPKAKNEKK</sequence>
<dbReference type="EMBL" id="JAODOP010000004">
    <property type="protein sequence ID" value="MEF3835418.1"/>
    <property type="molecule type" value="Genomic_DNA"/>
</dbReference>
<keyword evidence="1" id="KW-1133">Transmembrane helix</keyword>
<dbReference type="PANTHER" id="PTHR36932">
    <property type="entry name" value="CAPSULAR POLYSACCHARIDE BIOSYNTHESIS PROTEIN"/>
    <property type="match status" value="1"/>
</dbReference>
<dbReference type="PANTHER" id="PTHR36932:SF1">
    <property type="entry name" value="CAPSULAR POLYSACCHARIDE BIOSYNTHESIS PROTEIN"/>
    <property type="match status" value="1"/>
</dbReference>
<organism evidence="2 3">
    <name type="scientific">Flavivirga spongiicola</name>
    <dbReference type="NCBI Taxonomy" id="421621"/>
    <lineage>
        <taxon>Bacteria</taxon>
        <taxon>Pseudomonadati</taxon>
        <taxon>Bacteroidota</taxon>
        <taxon>Flavobacteriia</taxon>
        <taxon>Flavobacteriales</taxon>
        <taxon>Flavobacteriaceae</taxon>
        <taxon>Flavivirga</taxon>
    </lineage>
</organism>
<feature type="transmembrane region" description="Helical" evidence="1">
    <location>
        <begin position="130"/>
        <end position="152"/>
    </location>
</feature>
<comment type="caution">
    <text evidence="2">The sequence shown here is derived from an EMBL/GenBank/DDBJ whole genome shotgun (WGS) entry which is preliminary data.</text>
</comment>
<keyword evidence="1" id="KW-0812">Transmembrane</keyword>
<name>A0ABU7XXH0_9FLAO</name>
<dbReference type="RefSeq" id="WP_303307704.1">
    <property type="nucleotide sequence ID" value="NZ_JAODOP010000004.1"/>
</dbReference>
<evidence type="ECO:0000313" key="2">
    <source>
        <dbReference type="EMBL" id="MEF3835418.1"/>
    </source>
</evidence>
<dbReference type="Gene3D" id="3.40.50.12780">
    <property type="entry name" value="N-terminal domain of ligase-like"/>
    <property type="match status" value="1"/>
</dbReference>
<dbReference type="InterPro" id="IPR042099">
    <property type="entry name" value="ANL_N_sf"/>
</dbReference>
<reference evidence="2 3" key="1">
    <citation type="submission" date="2022-09" db="EMBL/GenBank/DDBJ databases">
        <title>Genome sequencing of Flavivirga sp. MEBiC05379.</title>
        <authorList>
            <person name="Oh H.-M."/>
            <person name="Kwon K.K."/>
            <person name="Park M.J."/>
            <person name="Yang S.-H."/>
        </authorList>
    </citation>
    <scope>NUCLEOTIDE SEQUENCE [LARGE SCALE GENOMIC DNA]</scope>
    <source>
        <strain evidence="2 3">MEBiC05379</strain>
    </source>
</reference>
<keyword evidence="1" id="KW-0472">Membrane</keyword>
<dbReference type="Proteomes" id="UP001337305">
    <property type="component" value="Unassembled WGS sequence"/>
</dbReference>
<evidence type="ECO:0000256" key="1">
    <source>
        <dbReference type="SAM" id="Phobius"/>
    </source>
</evidence>
<proteinExistence type="predicted"/>
<protein>
    <submittedName>
        <fullName evidence="2">CoF synthetase</fullName>
    </submittedName>
</protein>
<gene>
    <name evidence="2" type="ORF">N1F79_20005</name>
</gene>
<keyword evidence="3" id="KW-1185">Reference proteome</keyword>
<accession>A0ABU7XXH0</accession>
<dbReference type="SUPFAM" id="SSF56801">
    <property type="entry name" value="Acetyl-CoA synthetase-like"/>
    <property type="match status" value="1"/>
</dbReference>
<dbReference type="InterPro" id="IPR053158">
    <property type="entry name" value="CapK_Type1_Caps_Biosynth"/>
</dbReference>